<organism evidence="1 2">
    <name type="scientific">Mycolicibacterium chlorophenolicum</name>
    <dbReference type="NCBI Taxonomy" id="37916"/>
    <lineage>
        <taxon>Bacteria</taxon>
        <taxon>Bacillati</taxon>
        <taxon>Actinomycetota</taxon>
        <taxon>Actinomycetes</taxon>
        <taxon>Mycobacteriales</taxon>
        <taxon>Mycobacteriaceae</taxon>
        <taxon>Mycolicibacterium</taxon>
    </lineage>
</organism>
<comment type="caution">
    <text evidence="1">The sequence shown here is derived from an EMBL/GenBank/DDBJ whole genome shotgun (WGS) entry which is preliminary data.</text>
</comment>
<protein>
    <submittedName>
        <fullName evidence="1">Uncharacterized protein</fullName>
    </submittedName>
</protein>
<sequence>MPTEISVSIVAAPCLRFVHAAAWNGNAPQTTTGAASVSDSHCQ</sequence>
<dbReference type="Proteomes" id="UP000036513">
    <property type="component" value="Unassembled WGS sequence"/>
</dbReference>
<keyword evidence="2" id="KW-1185">Reference proteome</keyword>
<gene>
    <name evidence="1" type="ORF">MCHLDSM_06418</name>
</gene>
<reference evidence="1 2" key="1">
    <citation type="journal article" date="2015" name="Genome Biol. Evol.">
        <title>Characterization of Three Mycobacterium spp. with Potential Use in Bioremediation by Genome Sequencing and Comparative Genomics.</title>
        <authorList>
            <person name="Das S."/>
            <person name="Pettersson B.M."/>
            <person name="Behra P.R."/>
            <person name="Ramesh M."/>
            <person name="Dasgupta S."/>
            <person name="Bhattacharya A."/>
            <person name="Kirsebom L.A."/>
        </authorList>
    </citation>
    <scope>NUCLEOTIDE SEQUENCE [LARGE SCALE GENOMIC DNA]</scope>
    <source>
        <strain evidence="1 2">DSM 43826</strain>
    </source>
</reference>
<dbReference type="EMBL" id="JYNL01000069">
    <property type="protein sequence ID" value="KMO67169.1"/>
    <property type="molecule type" value="Genomic_DNA"/>
</dbReference>
<name>A0A0J6VAE2_9MYCO</name>
<accession>A0A0J6VAE2</accession>
<proteinExistence type="predicted"/>
<dbReference type="AlphaFoldDB" id="A0A0J6VAE2"/>
<evidence type="ECO:0000313" key="2">
    <source>
        <dbReference type="Proteomes" id="UP000036513"/>
    </source>
</evidence>
<evidence type="ECO:0000313" key="1">
    <source>
        <dbReference type="EMBL" id="KMO67169.1"/>
    </source>
</evidence>